<accession>A0AA37SQ82</accession>
<evidence type="ECO:0000256" key="1">
    <source>
        <dbReference type="SAM" id="SignalP"/>
    </source>
</evidence>
<feature type="signal peptide" evidence="1">
    <location>
        <begin position="1"/>
        <end position="21"/>
    </location>
</feature>
<dbReference type="EMBL" id="BSOH01000014">
    <property type="protein sequence ID" value="GLR17692.1"/>
    <property type="molecule type" value="Genomic_DNA"/>
</dbReference>
<gene>
    <name evidence="2" type="ORF">GCM10007940_23070</name>
</gene>
<dbReference type="Proteomes" id="UP001156666">
    <property type="component" value="Unassembled WGS sequence"/>
</dbReference>
<comment type="caution">
    <text evidence="2">The sequence shown here is derived from an EMBL/GenBank/DDBJ whole genome shotgun (WGS) entry which is preliminary data.</text>
</comment>
<evidence type="ECO:0000313" key="3">
    <source>
        <dbReference type="Proteomes" id="UP001156666"/>
    </source>
</evidence>
<reference evidence="2" key="1">
    <citation type="journal article" date="2014" name="Int. J. Syst. Evol. Microbiol.">
        <title>Complete genome sequence of Corynebacterium casei LMG S-19264T (=DSM 44701T), isolated from a smear-ripened cheese.</title>
        <authorList>
            <consortium name="US DOE Joint Genome Institute (JGI-PGF)"/>
            <person name="Walter F."/>
            <person name="Albersmeier A."/>
            <person name="Kalinowski J."/>
            <person name="Ruckert C."/>
        </authorList>
    </citation>
    <scope>NUCLEOTIDE SEQUENCE</scope>
    <source>
        <strain evidence="2">NBRC 108769</strain>
    </source>
</reference>
<sequence length="237" mass="27520">MKRCTLLICFFLAYGTTYNQANDYVKILGTDLQVGNLKDYGLSSFERKEPTFSGSPLLWGEWTPGSLKLKGKKEFIQKEYHIIYDCFRKLLYLKLDESEYNVNLEMVDSILLGTTNGLSRNFVTLRNNKGINDLYEILLDSETLSLLLKTEAYIGSQSYSPAFDIGSKKPKLSLKESLYLSRNGELYELTKRRKAFIDKYEKTEELEDIVSYFKEKKVNFKKSEDVRSALLELEYED</sequence>
<name>A0AA37SQ82_9BACT</name>
<proteinExistence type="predicted"/>
<dbReference type="AlphaFoldDB" id="A0AA37SQ82"/>
<protein>
    <submittedName>
        <fullName evidence="2">Uncharacterized protein</fullName>
    </submittedName>
</protein>
<keyword evidence="1" id="KW-0732">Signal</keyword>
<dbReference type="RefSeq" id="WP_235291361.1">
    <property type="nucleotide sequence ID" value="NZ_BSOH01000014.1"/>
</dbReference>
<keyword evidence="3" id="KW-1185">Reference proteome</keyword>
<reference evidence="2" key="2">
    <citation type="submission" date="2023-01" db="EMBL/GenBank/DDBJ databases">
        <title>Draft genome sequence of Portibacter lacus strain NBRC 108769.</title>
        <authorList>
            <person name="Sun Q."/>
            <person name="Mori K."/>
        </authorList>
    </citation>
    <scope>NUCLEOTIDE SEQUENCE</scope>
    <source>
        <strain evidence="2">NBRC 108769</strain>
    </source>
</reference>
<organism evidence="2 3">
    <name type="scientific">Portibacter lacus</name>
    <dbReference type="NCBI Taxonomy" id="1099794"/>
    <lineage>
        <taxon>Bacteria</taxon>
        <taxon>Pseudomonadati</taxon>
        <taxon>Bacteroidota</taxon>
        <taxon>Saprospiria</taxon>
        <taxon>Saprospirales</taxon>
        <taxon>Haliscomenobacteraceae</taxon>
        <taxon>Portibacter</taxon>
    </lineage>
</organism>
<feature type="chain" id="PRO_5041435109" evidence="1">
    <location>
        <begin position="22"/>
        <end position="237"/>
    </location>
</feature>
<evidence type="ECO:0000313" key="2">
    <source>
        <dbReference type="EMBL" id="GLR17692.1"/>
    </source>
</evidence>